<dbReference type="InterPro" id="IPR006158">
    <property type="entry name" value="Cobalamin-bd"/>
</dbReference>
<dbReference type="OrthoDB" id="5498228at2"/>
<gene>
    <name evidence="2" type="ORF">BC777_2242</name>
</gene>
<dbReference type="Proteomes" id="UP000228531">
    <property type="component" value="Unassembled WGS sequence"/>
</dbReference>
<dbReference type="SUPFAM" id="SSF52242">
    <property type="entry name" value="Cobalamin (vitamin B12)-binding domain"/>
    <property type="match status" value="1"/>
</dbReference>
<feature type="domain" description="B12-binding" evidence="1">
    <location>
        <begin position="130"/>
        <end position="266"/>
    </location>
</feature>
<evidence type="ECO:0000313" key="2">
    <source>
        <dbReference type="EMBL" id="PJI85895.1"/>
    </source>
</evidence>
<dbReference type="AlphaFoldDB" id="A0A2M8W4P1"/>
<dbReference type="Gene3D" id="3.40.50.280">
    <property type="entry name" value="Cobalamin-binding domain"/>
    <property type="match status" value="1"/>
</dbReference>
<dbReference type="Pfam" id="PF02310">
    <property type="entry name" value="B12-binding"/>
    <property type="match status" value="1"/>
</dbReference>
<dbReference type="RefSeq" id="WP_100368239.1">
    <property type="nucleotide sequence ID" value="NZ_PGTY01000002.1"/>
</dbReference>
<dbReference type="GO" id="GO:0031419">
    <property type="term" value="F:cobalamin binding"/>
    <property type="evidence" value="ECO:0007669"/>
    <property type="project" value="InterPro"/>
</dbReference>
<name>A0A2M8W4P1_9RHOB</name>
<sequence length="266" mass="28671">MADRQNFDAKKERAVPLVQPYAKGRRVAAAFADDSAELELDNAVFLRLKDAALDPDPKQSRDVIKRSLTQGIAPEDLADHYIPAIARDLGDLWCKDELGFANVTIGASRLQAMMRELGPHWASDNTATPGAPSILLIVLQDVYHTLGAIVLTSQLRRKGYSVKLILGCKAEDVAAGVSSTKYRGVFISSSRGETLESLRRMIDVIKTSTNTPPPVVVGGTILDVETVDNITALTGADYATRIPDEALTLCGLPQNIHKIAHAKGGT</sequence>
<keyword evidence="3" id="KW-1185">Reference proteome</keyword>
<reference evidence="2 3" key="1">
    <citation type="submission" date="2017-11" db="EMBL/GenBank/DDBJ databases">
        <title>Genomic Encyclopedia of Archaeal and Bacterial Type Strains, Phase II (KMG-II): From Individual Species to Whole Genera.</title>
        <authorList>
            <person name="Goeker M."/>
        </authorList>
    </citation>
    <scope>NUCLEOTIDE SEQUENCE [LARGE SCALE GENOMIC DNA]</scope>
    <source>
        <strain evidence="2 3">DSM 29128</strain>
    </source>
</reference>
<dbReference type="GO" id="GO:0046872">
    <property type="term" value="F:metal ion binding"/>
    <property type="evidence" value="ECO:0007669"/>
    <property type="project" value="InterPro"/>
</dbReference>
<proteinExistence type="predicted"/>
<evidence type="ECO:0000313" key="3">
    <source>
        <dbReference type="Proteomes" id="UP000228531"/>
    </source>
</evidence>
<dbReference type="EMBL" id="PGTY01000002">
    <property type="protein sequence ID" value="PJI85895.1"/>
    <property type="molecule type" value="Genomic_DNA"/>
</dbReference>
<dbReference type="PROSITE" id="PS51332">
    <property type="entry name" value="B12_BINDING"/>
    <property type="match status" value="1"/>
</dbReference>
<protein>
    <submittedName>
        <fullName evidence="2">Methanogenic corrinoid protein MtbC1</fullName>
    </submittedName>
</protein>
<dbReference type="InterPro" id="IPR036724">
    <property type="entry name" value="Cobalamin-bd_sf"/>
</dbReference>
<comment type="caution">
    <text evidence="2">The sequence shown here is derived from an EMBL/GenBank/DDBJ whole genome shotgun (WGS) entry which is preliminary data.</text>
</comment>
<accession>A0A2M8W4P1</accession>
<organism evidence="2 3">
    <name type="scientific">Yoonia maricola</name>
    <dbReference type="NCBI Taxonomy" id="420999"/>
    <lineage>
        <taxon>Bacteria</taxon>
        <taxon>Pseudomonadati</taxon>
        <taxon>Pseudomonadota</taxon>
        <taxon>Alphaproteobacteria</taxon>
        <taxon>Rhodobacterales</taxon>
        <taxon>Paracoccaceae</taxon>
        <taxon>Yoonia</taxon>
    </lineage>
</organism>
<evidence type="ECO:0000259" key="1">
    <source>
        <dbReference type="PROSITE" id="PS51332"/>
    </source>
</evidence>